<gene>
    <name evidence="7" type="ORF">KDAU_36590</name>
</gene>
<name>A0A401ZHH4_9CHLR</name>
<evidence type="ECO:0000256" key="4">
    <source>
        <dbReference type="ARBA" id="ARBA00022989"/>
    </source>
</evidence>
<proteinExistence type="inferred from homology"/>
<dbReference type="Pfam" id="PF01027">
    <property type="entry name" value="Bax1-I"/>
    <property type="match status" value="1"/>
</dbReference>
<dbReference type="AlphaFoldDB" id="A0A401ZHH4"/>
<dbReference type="Proteomes" id="UP000287224">
    <property type="component" value="Unassembled WGS sequence"/>
</dbReference>
<evidence type="ECO:0000256" key="2">
    <source>
        <dbReference type="ARBA" id="ARBA00010350"/>
    </source>
</evidence>
<organism evidence="7 8">
    <name type="scientific">Dictyobacter aurantiacus</name>
    <dbReference type="NCBI Taxonomy" id="1936993"/>
    <lineage>
        <taxon>Bacteria</taxon>
        <taxon>Bacillati</taxon>
        <taxon>Chloroflexota</taxon>
        <taxon>Ktedonobacteria</taxon>
        <taxon>Ktedonobacterales</taxon>
        <taxon>Dictyobacteraceae</taxon>
        <taxon>Dictyobacter</taxon>
    </lineage>
</organism>
<dbReference type="EMBL" id="BIFQ01000001">
    <property type="protein sequence ID" value="GCE06330.1"/>
    <property type="molecule type" value="Genomic_DNA"/>
</dbReference>
<dbReference type="RefSeq" id="WP_126597286.1">
    <property type="nucleotide sequence ID" value="NZ_BIFQ01000001.1"/>
</dbReference>
<feature type="transmembrane region" description="Helical" evidence="6">
    <location>
        <begin position="132"/>
        <end position="152"/>
    </location>
</feature>
<evidence type="ECO:0000256" key="6">
    <source>
        <dbReference type="RuleBase" id="RU004379"/>
    </source>
</evidence>
<keyword evidence="5 6" id="KW-0472">Membrane</keyword>
<evidence type="ECO:0000256" key="5">
    <source>
        <dbReference type="ARBA" id="ARBA00023136"/>
    </source>
</evidence>
<sequence>MFNPRNNYPYGNNPYNNRYRGDQFGSRYQYQTLPYGYQGAAAPSGLIGKVMGLLAFSFIFATLGTLVGFTMGLTFNGYWIVAIAGFVVLIALNILIQKPGINLFLLYLFTFLEGLALGPLVSVYLSAGLGNILGQAFVITALTSLGLGLYAWTTKRDFSRIGDYLFFGLILLIVTGLIGIFFHSTLFSLVISFFGVAIFSGYVLFYVQRAKYMADTLPNAIGLTVSIFITVLNLFLYILQILSIMRGDNRR</sequence>
<feature type="transmembrane region" description="Helical" evidence="6">
    <location>
        <begin position="50"/>
        <end position="71"/>
    </location>
</feature>
<dbReference type="InterPro" id="IPR006214">
    <property type="entry name" value="Bax_inhibitor_1-related"/>
</dbReference>
<evidence type="ECO:0000313" key="7">
    <source>
        <dbReference type="EMBL" id="GCE06330.1"/>
    </source>
</evidence>
<feature type="transmembrane region" description="Helical" evidence="6">
    <location>
        <begin position="164"/>
        <end position="183"/>
    </location>
</feature>
<keyword evidence="4 6" id="KW-1133">Transmembrane helix</keyword>
<keyword evidence="3 6" id="KW-0812">Transmembrane</keyword>
<feature type="transmembrane region" description="Helical" evidence="6">
    <location>
        <begin position="77"/>
        <end position="96"/>
    </location>
</feature>
<comment type="subcellular location">
    <subcellularLocation>
        <location evidence="1">Membrane</location>
        <topology evidence="1">Multi-pass membrane protein</topology>
    </subcellularLocation>
</comment>
<protein>
    <recommendedName>
        <fullName evidence="9">BAX inhibitor protein</fullName>
    </recommendedName>
</protein>
<dbReference type="GO" id="GO:0016020">
    <property type="term" value="C:membrane"/>
    <property type="evidence" value="ECO:0007669"/>
    <property type="project" value="UniProtKB-SubCell"/>
</dbReference>
<evidence type="ECO:0008006" key="9">
    <source>
        <dbReference type="Google" id="ProtNLM"/>
    </source>
</evidence>
<evidence type="ECO:0000256" key="1">
    <source>
        <dbReference type="ARBA" id="ARBA00004141"/>
    </source>
</evidence>
<evidence type="ECO:0000313" key="8">
    <source>
        <dbReference type="Proteomes" id="UP000287224"/>
    </source>
</evidence>
<feature type="transmembrane region" description="Helical" evidence="6">
    <location>
        <begin position="103"/>
        <end position="126"/>
    </location>
</feature>
<feature type="transmembrane region" description="Helical" evidence="6">
    <location>
        <begin position="189"/>
        <end position="207"/>
    </location>
</feature>
<dbReference type="PANTHER" id="PTHR23291:SF50">
    <property type="entry name" value="PROTEIN LIFEGUARD 4"/>
    <property type="match status" value="1"/>
</dbReference>
<evidence type="ECO:0000256" key="3">
    <source>
        <dbReference type="ARBA" id="ARBA00022692"/>
    </source>
</evidence>
<dbReference type="CDD" id="cd10432">
    <property type="entry name" value="BI-1-like_bacterial"/>
    <property type="match status" value="1"/>
</dbReference>
<feature type="transmembrane region" description="Helical" evidence="6">
    <location>
        <begin position="219"/>
        <end position="242"/>
    </location>
</feature>
<comment type="similarity">
    <text evidence="2 6">Belongs to the BI1 family.</text>
</comment>
<dbReference type="PANTHER" id="PTHR23291">
    <property type="entry name" value="BAX INHIBITOR-RELATED"/>
    <property type="match status" value="1"/>
</dbReference>
<reference evidence="8" key="1">
    <citation type="submission" date="2018-12" db="EMBL/GenBank/DDBJ databases">
        <title>Tengunoibacter tsumagoiensis gen. nov., sp. nov., Dictyobacter kobayashii sp. nov., D. alpinus sp. nov., and D. joshuensis sp. nov. and description of Dictyobacteraceae fam. nov. within the order Ktedonobacterales isolated from Tengu-no-mugimeshi.</title>
        <authorList>
            <person name="Wang C.M."/>
            <person name="Zheng Y."/>
            <person name="Sakai Y."/>
            <person name="Toyoda A."/>
            <person name="Minakuchi Y."/>
            <person name="Abe K."/>
            <person name="Yokota A."/>
            <person name="Yabe S."/>
        </authorList>
    </citation>
    <scope>NUCLEOTIDE SEQUENCE [LARGE SCALE GENOMIC DNA]</scope>
    <source>
        <strain evidence="8">S-27</strain>
    </source>
</reference>
<accession>A0A401ZHH4</accession>
<keyword evidence="8" id="KW-1185">Reference proteome</keyword>
<comment type="caution">
    <text evidence="7">The sequence shown here is derived from an EMBL/GenBank/DDBJ whole genome shotgun (WGS) entry which is preliminary data.</text>
</comment>
<dbReference type="OrthoDB" id="9793828at2"/>